<dbReference type="AlphaFoldDB" id="A0A6P7G9Y8"/>
<feature type="region of interest" description="Disordered" evidence="1">
    <location>
        <begin position="1"/>
        <end position="87"/>
    </location>
</feature>
<feature type="compositionally biased region" description="Polar residues" evidence="1">
    <location>
        <begin position="109"/>
        <end position="119"/>
    </location>
</feature>
<feature type="compositionally biased region" description="Acidic residues" evidence="1">
    <location>
        <begin position="123"/>
        <end position="136"/>
    </location>
</feature>
<evidence type="ECO:0000313" key="3">
    <source>
        <dbReference type="RefSeq" id="XP_028145019.1"/>
    </source>
</evidence>
<dbReference type="GO" id="GO:0003676">
    <property type="term" value="F:nucleic acid binding"/>
    <property type="evidence" value="ECO:0007669"/>
    <property type="project" value="InterPro"/>
</dbReference>
<organism evidence="4">
    <name type="scientific">Diabrotica virgifera virgifera</name>
    <name type="common">western corn rootworm</name>
    <dbReference type="NCBI Taxonomy" id="50390"/>
    <lineage>
        <taxon>Eukaryota</taxon>
        <taxon>Metazoa</taxon>
        <taxon>Ecdysozoa</taxon>
        <taxon>Arthropoda</taxon>
        <taxon>Hexapoda</taxon>
        <taxon>Insecta</taxon>
        <taxon>Pterygota</taxon>
        <taxon>Neoptera</taxon>
        <taxon>Endopterygota</taxon>
        <taxon>Coleoptera</taxon>
        <taxon>Polyphaga</taxon>
        <taxon>Cucujiformia</taxon>
        <taxon>Chrysomeloidea</taxon>
        <taxon>Chrysomelidae</taxon>
        <taxon>Galerucinae</taxon>
        <taxon>Diabroticina</taxon>
        <taxon>Diabroticites</taxon>
        <taxon>Diabrotica</taxon>
    </lineage>
</organism>
<dbReference type="RefSeq" id="XP_028145949.1">
    <property type="nucleotide sequence ID" value="XM_028290148.1"/>
</dbReference>
<feature type="domain" description="CCHC-type" evidence="2">
    <location>
        <begin position="644"/>
        <end position="660"/>
    </location>
</feature>
<feature type="domain" description="CCHC-type" evidence="2">
    <location>
        <begin position="622"/>
        <end position="638"/>
    </location>
</feature>
<sequence length="695" mass="80153">MRGLEHHKRSLRDTWRPPEVTKPWRGKGALPRQTYSTSQLVGIYMSTNKHNSEQTGVSEDDHRRDTDNGTDMENENRKKQSPDDLKWEEGMNSFERELINSHKKKQKMNRSTAPKQSTLVGDEMLESSENDDDEIGEERSQEEVEKIEKGWQNIQERVLASFLLDDETMNKKKRKGDSLERINDLKRERLEESIKFPNETKQQKINRKLEELNIKLIEIFTNLSEKKGEKVEMDTELKKLLGVIKSTNNKKEDDSIAEKTQQEVKCDHCKLKVEQERQREEQEKIKRALNMGGGKKTFMSICNSKWEEKAYIKTNWEQGGLQETVEKKTCLIVTKKDAKDKGVENIIKDVGEDLAETLEEVNEGEIKFLENFRRKENKKTIWYTFVAGIEKESGGDIYDLAEKAITKIKKEMDETPKVVRVVAGNDLNKEIIRKALEYVGRRESISWEMIVRGKELEVKKKSEQEEALLIKMGGKKYNEVLSEMREKIDIGKIGLQVEKLKRTNGGDLLVKLKGRGAAEKLRAELDSKMNGMDTAIRRKETFFTITRLDPGVGEETLKKMIKSYTGVPEREIEVKVLRTNRYGEQVATIAVRPSIAEELRRYGSIKIGWVVCPIMERHNPVRCFKCLKFGHNTYECKEESRAACCYNCLQTGHTVASCGNKPYCSVCKEEGHRMDRMACPSYRALVYGRGGEGNP</sequence>
<feature type="domain" description="CCHC-type" evidence="2">
    <location>
        <begin position="663"/>
        <end position="681"/>
    </location>
</feature>
<proteinExistence type="predicted"/>
<evidence type="ECO:0000256" key="1">
    <source>
        <dbReference type="SAM" id="MobiDB-lite"/>
    </source>
</evidence>
<feature type="region of interest" description="Disordered" evidence="1">
    <location>
        <begin position="100"/>
        <end position="145"/>
    </location>
</feature>
<dbReference type="SUPFAM" id="SSF57756">
    <property type="entry name" value="Retrovirus zinc finger-like domains"/>
    <property type="match status" value="1"/>
</dbReference>
<name>A0A6P7G9Y8_DIAVI</name>
<reference evidence="3 4" key="1">
    <citation type="submission" date="2025-04" db="UniProtKB">
        <authorList>
            <consortium name="RefSeq"/>
        </authorList>
    </citation>
    <scope>IDENTIFICATION</scope>
    <source>
        <tissue evidence="3 4">Whole insect</tissue>
    </source>
</reference>
<dbReference type="InterPro" id="IPR001878">
    <property type="entry name" value="Znf_CCHC"/>
</dbReference>
<feature type="compositionally biased region" description="Polar residues" evidence="1">
    <location>
        <begin position="33"/>
        <end position="57"/>
    </location>
</feature>
<feature type="compositionally biased region" description="Basic and acidic residues" evidence="1">
    <location>
        <begin position="74"/>
        <end position="87"/>
    </location>
</feature>
<evidence type="ECO:0000313" key="4">
    <source>
        <dbReference type="RefSeq" id="XP_028145949.1"/>
    </source>
</evidence>
<evidence type="ECO:0000259" key="2">
    <source>
        <dbReference type="SMART" id="SM00343"/>
    </source>
</evidence>
<gene>
    <name evidence="4" type="primary">LOC114339484</name>
    <name evidence="3" type="synonym">LOC114338620</name>
</gene>
<feature type="compositionally biased region" description="Basic residues" evidence="1">
    <location>
        <begin position="1"/>
        <end position="10"/>
    </location>
</feature>
<accession>A0A6P7G9Y8</accession>
<dbReference type="RefSeq" id="XP_028145019.1">
    <property type="nucleotide sequence ID" value="XM_028289218.1"/>
</dbReference>
<dbReference type="InterPro" id="IPR036875">
    <property type="entry name" value="Znf_CCHC_sf"/>
</dbReference>
<dbReference type="Gene3D" id="4.10.60.10">
    <property type="entry name" value="Zinc finger, CCHC-type"/>
    <property type="match status" value="1"/>
</dbReference>
<protein>
    <submittedName>
        <fullName evidence="3 4">Golgin subfamily A member 6-like protein 22</fullName>
    </submittedName>
</protein>
<dbReference type="GO" id="GO:0008270">
    <property type="term" value="F:zinc ion binding"/>
    <property type="evidence" value="ECO:0007669"/>
    <property type="project" value="InterPro"/>
</dbReference>
<dbReference type="SMART" id="SM00343">
    <property type="entry name" value="ZnF_C2HC"/>
    <property type="match status" value="3"/>
</dbReference>